<gene>
    <name evidence="5" type="ORF">CspeluHIS016_0100680</name>
</gene>
<evidence type="ECO:0000256" key="2">
    <source>
        <dbReference type="ARBA" id="ARBA00023306"/>
    </source>
</evidence>
<comment type="caution">
    <text evidence="5">The sequence shown here is derived from an EMBL/GenBank/DDBJ whole genome shotgun (WGS) entry which is preliminary data.</text>
</comment>
<name>A0AAD3Y960_9TREE</name>
<feature type="domain" description="DNA replication factor Cdt1 C-terminal" evidence="4">
    <location>
        <begin position="336"/>
        <end position="449"/>
    </location>
</feature>
<proteinExistence type="inferred from homology"/>
<reference evidence="5" key="1">
    <citation type="journal article" date="2023" name="BMC Genomics">
        <title>Chromosome-level genome assemblies of Cutaneotrichosporon spp. (Trichosporonales, Basidiomycota) reveal imbalanced evolution between nucleotide sequences and chromosome synteny.</title>
        <authorList>
            <person name="Kobayashi Y."/>
            <person name="Kayamori A."/>
            <person name="Aoki K."/>
            <person name="Shiwa Y."/>
            <person name="Matsutani M."/>
            <person name="Fujita N."/>
            <person name="Sugita T."/>
            <person name="Iwasaki W."/>
            <person name="Tanaka N."/>
            <person name="Takashima M."/>
        </authorList>
    </citation>
    <scope>NUCLEOTIDE SEQUENCE</scope>
    <source>
        <strain evidence="5">HIS016</strain>
    </source>
</reference>
<dbReference type="InterPro" id="IPR032054">
    <property type="entry name" value="Cdt1_C"/>
</dbReference>
<reference evidence="5" key="2">
    <citation type="submission" date="2023-06" db="EMBL/GenBank/DDBJ databases">
        <authorList>
            <person name="Kobayashi Y."/>
            <person name="Kayamori A."/>
            <person name="Aoki K."/>
            <person name="Shiwa Y."/>
            <person name="Fujita N."/>
            <person name="Sugita T."/>
            <person name="Iwasaki W."/>
            <person name="Tanaka N."/>
            <person name="Takashima M."/>
        </authorList>
    </citation>
    <scope>NUCLEOTIDE SEQUENCE</scope>
    <source>
        <strain evidence="5">HIS016</strain>
    </source>
</reference>
<feature type="compositionally biased region" description="Polar residues" evidence="3">
    <location>
        <begin position="294"/>
        <end position="309"/>
    </location>
</feature>
<feature type="region of interest" description="Disordered" evidence="3">
    <location>
        <begin position="464"/>
        <end position="489"/>
    </location>
</feature>
<feature type="region of interest" description="Disordered" evidence="3">
    <location>
        <begin position="294"/>
        <end position="314"/>
    </location>
</feature>
<dbReference type="InterPro" id="IPR038090">
    <property type="entry name" value="Cdt1_C_WH_dom_sf"/>
</dbReference>
<evidence type="ECO:0000256" key="3">
    <source>
        <dbReference type="SAM" id="MobiDB-lite"/>
    </source>
</evidence>
<accession>A0AAD3Y960</accession>
<dbReference type="Proteomes" id="UP001222932">
    <property type="component" value="Unassembled WGS sequence"/>
</dbReference>
<dbReference type="Gene3D" id="1.10.10.1420">
    <property type="entry name" value="DNA replication factor Cdt1, C-terminal WH domain"/>
    <property type="match status" value="1"/>
</dbReference>
<evidence type="ECO:0000259" key="4">
    <source>
        <dbReference type="Pfam" id="PF16679"/>
    </source>
</evidence>
<evidence type="ECO:0000256" key="1">
    <source>
        <dbReference type="ARBA" id="ARBA00008356"/>
    </source>
</evidence>
<sequence>MSRVLATPGKRGSKPILPPNSPASLPPTPRTGRRRRVDDDDDDDTPQPLAKRRHVVPRSNLPEHLQALLALHHAFNIALSLHLAQHPPVLPPHSASATRVEVPNVTTFLALRDVVERTAGRRFGKEELARLAWLWTWDGESLPAEDKDDDNPFLVKPTVESVCGLSYLITVTRTLDTSGRRVHAHGIGLELELQAGETRQLLIGGAVGGLGTQGQGGGVRLMGRWNAGADLRQDEVQRRLERWVELNGGEVEPLESVHLPTPSTRNSGRSSIPPIPLLPLPKLPVAATPGNLFASPSTLSEPGLTTSPKKPTLLSDPFEIKEKTTTGTPQERKKALFARIKARSAKPTLSESLVAGSSVLHRPGMEELKRRATLSRLESIAEGVWMMFAAPPPGSGSGTPRARRRALPLSEVAETIVQSSKTPISTAEAEASLQLLVDLCPFFLGSKRVGRNDWLELKAEVQPSPSILSSPGLAGPASPGRVRRTGGLREVRERIRRELGDA</sequence>
<keyword evidence="6" id="KW-1185">Reference proteome</keyword>
<dbReference type="AlphaFoldDB" id="A0AAD3Y960"/>
<evidence type="ECO:0000313" key="5">
    <source>
        <dbReference type="EMBL" id="GMK53482.1"/>
    </source>
</evidence>
<feature type="region of interest" description="Disordered" evidence="3">
    <location>
        <begin position="1"/>
        <end position="57"/>
    </location>
</feature>
<comment type="similarity">
    <text evidence="1">Belongs to the Cdt1 family.</text>
</comment>
<feature type="compositionally biased region" description="Pro residues" evidence="3">
    <location>
        <begin position="16"/>
        <end position="29"/>
    </location>
</feature>
<protein>
    <recommendedName>
        <fullName evidence="4">DNA replication factor Cdt1 C-terminal domain-containing protein</fullName>
    </recommendedName>
</protein>
<dbReference type="Pfam" id="PF16679">
    <property type="entry name" value="CDT1_C"/>
    <property type="match status" value="1"/>
</dbReference>
<keyword evidence="2" id="KW-0131">Cell cycle</keyword>
<evidence type="ECO:0000313" key="6">
    <source>
        <dbReference type="Proteomes" id="UP001222932"/>
    </source>
</evidence>
<dbReference type="EMBL" id="BTCM01000001">
    <property type="protein sequence ID" value="GMK53482.1"/>
    <property type="molecule type" value="Genomic_DNA"/>
</dbReference>
<organism evidence="5 6">
    <name type="scientific">Cutaneotrichosporon spelunceum</name>
    <dbReference type="NCBI Taxonomy" id="1672016"/>
    <lineage>
        <taxon>Eukaryota</taxon>
        <taxon>Fungi</taxon>
        <taxon>Dikarya</taxon>
        <taxon>Basidiomycota</taxon>
        <taxon>Agaricomycotina</taxon>
        <taxon>Tremellomycetes</taxon>
        <taxon>Trichosporonales</taxon>
        <taxon>Trichosporonaceae</taxon>
        <taxon>Cutaneotrichosporon</taxon>
    </lineage>
</organism>